<keyword evidence="1" id="KW-0732">Signal</keyword>
<evidence type="ECO:0000313" key="3">
    <source>
        <dbReference type="EMBL" id="QEF98479.1"/>
    </source>
</evidence>
<dbReference type="GO" id="GO:0005509">
    <property type="term" value="F:calcium ion binding"/>
    <property type="evidence" value="ECO:0007669"/>
    <property type="project" value="InterPro"/>
</dbReference>
<gene>
    <name evidence="3" type="ORF">Mal15_25310</name>
</gene>
<dbReference type="RefSeq" id="WP_147868002.1">
    <property type="nucleotide sequence ID" value="NZ_CP036264.1"/>
</dbReference>
<dbReference type="InterPro" id="IPR011992">
    <property type="entry name" value="EF-hand-dom_pair"/>
</dbReference>
<dbReference type="InterPro" id="IPR018247">
    <property type="entry name" value="EF_Hand_1_Ca_BS"/>
</dbReference>
<dbReference type="PANTHER" id="PTHR10827">
    <property type="entry name" value="RETICULOCALBIN"/>
    <property type="match status" value="1"/>
</dbReference>
<feature type="domain" description="EF-hand" evidence="2">
    <location>
        <begin position="239"/>
        <end position="274"/>
    </location>
</feature>
<proteinExistence type="predicted"/>
<feature type="domain" description="EF-hand" evidence="2">
    <location>
        <begin position="105"/>
        <end position="140"/>
    </location>
</feature>
<dbReference type="InterPro" id="IPR002048">
    <property type="entry name" value="EF_hand_dom"/>
</dbReference>
<keyword evidence="4" id="KW-1185">Reference proteome</keyword>
<dbReference type="Gene3D" id="1.10.238.10">
    <property type="entry name" value="EF-hand"/>
    <property type="match status" value="4"/>
</dbReference>
<evidence type="ECO:0000256" key="1">
    <source>
        <dbReference type="SAM" id="SignalP"/>
    </source>
</evidence>
<dbReference type="SUPFAM" id="SSF47473">
    <property type="entry name" value="EF-hand"/>
    <property type="match status" value="3"/>
</dbReference>
<dbReference type="Pfam" id="PF13202">
    <property type="entry name" value="EF-hand_5"/>
    <property type="match status" value="4"/>
</dbReference>
<dbReference type="KEGG" id="smam:Mal15_25310"/>
<dbReference type="SMART" id="SM00054">
    <property type="entry name" value="EFh"/>
    <property type="match status" value="4"/>
</dbReference>
<reference evidence="3 4" key="1">
    <citation type="submission" date="2019-02" db="EMBL/GenBank/DDBJ databases">
        <title>Planctomycetal bacteria perform biofilm scaping via a novel small molecule.</title>
        <authorList>
            <person name="Jeske O."/>
            <person name="Boedeker C."/>
            <person name="Wiegand S."/>
            <person name="Breitling P."/>
            <person name="Kallscheuer N."/>
            <person name="Jogler M."/>
            <person name="Rohde M."/>
            <person name="Petersen J."/>
            <person name="Medema M.H."/>
            <person name="Surup F."/>
            <person name="Jogler C."/>
        </authorList>
    </citation>
    <scope>NUCLEOTIDE SEQUENCE [LARGE SCALE GENOMIC DNA]</scope>
    <source>
        <strain evidence="3 4">Mal15</strain>
    </source>
</reference>
<sequence precursor="true">MLKSLLCIALSTAVLAGTCPAQILSGDKTDLFALVIAPIDLTDASRSMTVYDTNEDGAIDKDEQTRIRWQDEIDQYDLNRDGKLTHLELCVRFAKIRDDSGVTQQVINNAKVFLRRHDKNGNGQLDPDEIANGWPSNPEEFDANHDGVITLAEMAKQFAYMAGLRREMGIEQVDQVTAIRTVRKLDADKDQKLDKDEQQGAYLPLPAKEFDENDDGKLGIMEIATMLAKYRRDSGMSKSDLAKVRSLFERYDRNSDGMIDQTEFTAGDVFGATARGNPLNEFDENKDGQLTQAEVQQTIARTRKSLGFNDDDLAEARKLLTRHDKDRSTFIEEAEFYESPVSGQLANSVLKQADGDDDKRVSLIELAKYIANQKD</sequence>
<accession>A0A5B9MD88</accession>
<dbReference type="PROSITE" id="PS00018">
    <property type="entry name" value="EF_HAND_1"/>
    <property type="match status" value="6"/>
</dbReference>
<evidence type="ECO:0000259" key="2">
    <source>
        <dbReference type="PROSITE" id="PS50222"/>
    </source>
</evidence>
<dbReference type="EMBL" id="CP036264">
    <property type="protein sequence ID" value="QEF98479.1"/>
    <property type="molecule type" value="Genomic_DNA"/>
</dbReference>
<organism evidence="3 4">
    <name type="scientific">Stieleria maiorica</name>
    <dbReference type="NCBI Taxonomy" id="2795974"/>
    <lineage>
        <taxon>Bacteria</taxon>
        <taxon>Pseudomonadati</taxon>
        <taxon>Planctomycetota</taxon>
        <taxon>Planctomycetia</taxon>
        <taxon>Pirellulales</taxon>
        <taxon>Pirellulaceae</taxon>
        <taxon>Stieleria</taxon>
    </lineage>
</organism>
<dbReference type="AlphaFoldDB" id="A0A5B9MD88"/>
<evidence type="ECO:0000313" key="4">
    <source>
        <dbReference type="Proteomes" id="UP000321353"/>
    </source>
</evidence>
<name>A0A5B9MD88_9BACT</name>
<protein>
    <submittedName>
        <fullName evidence="3">EF hand</fullName>
    </submittedName>
</protein>
<dbReference type="Proteomes" id="UP000321353">
    <property type="component" value="Chromosome"/>
</dbReference>
<dbReference type="PANTHER" id="PTHR10827:SF85">
    <property type="entry name" value="CALCIUM-BINDING PROTEIN"/>
    <property type="match status" value="1"/>
</dbReference>
<feature type="signal peptide" evidence="1">
    <location>
        <begin position="1"/>
        <end position="16"/>
    </location>
</feature>
<dbReference type="PROSITE" id="PS50222">
    <property type="entry name" value="EF_HAND_2"/>
    <property type="match status" value="2"/>
</dbReference>
<feature type="chain" id="PRO_5022722273" evidence="1">
    <location>
        <begin position="17"/>
        <end position="375"/>
    </location>
</feature>